<dbReference type="Pfam" id="PF00805">
    <property type="entry name" value="Pentapeptide"/>
    <property type="match status" value="2"/>
</dbReference>
<reference evidence="1 2" key="1">
    <citation type="journal article" date="2020" name="ISME J.">
        <title>Comparative genomics reveals insights into cyanobacterial evolution and habitat adaptation.</title>
        <authorList>
            <person name="Chen M.Y."/>
            <person name="Teng W.K."/>
            <person name="Zhao L."/>
            <person name="Hu C.X."/>
            <person name="Zhou Y.K."/>
            <person name="Han B.P."/>
            <person name="Song L.R."/>
            <person name="Shu W.S."/>
        </authorList>
    </citation>
    <scope>NUCLEOTIDE SEQUENCE [LARGE SCALE GENOMIC DNA]</scope>
    <source>
        <strain evidence="1 2">FACHB-838</strain>
    </source>
</reference>
<keyword evidence="2" id="KW-1185">Reference proteome</keyword>
<name>A0ABR8E3V1_9NOSO</name>
<dbReference type="Proteomes" id="UP000623440">
    <property type="component" value="Unassembled WGS sequence"/>
</dbReference>
<dbReference type="SUPFAM" id="SSF141571">
    <property type="entry name" value="Pentapeptide repeat-like"/>
    <property type="match status" value="1"/>
</dbReference>
<gene>
    <name evidence="1" type="ORF">H6G97_46815</name>
</gene>
<dbReference type="EMBL" id="JACJSI010000449">
    <property type="protein sequence ID" value="MBD2536402.1"/>
    <property type="molecule type" value="Genomic_DNA"/>
</dbReference>
<proteinExistence type="predicted"/>
<protein>
    <submittedName>
        <fullName evidence="1">Pentapeptide repeat-containing protein</fullName>
    </submittedName>
</protein>
<evidence type="ECO:0000313" key="1">
    <source>
        <dbReference type="EMBL" id="MBD2536402.1"/>
    </source>
</evidence>
<accession>A0ABR8E3V1</accession>
<dbReference type="Gene3D" id="2.160.20.80">
    <property type="entry name" value="E3 ubiquitin-protein ligase SopA"/>
    <property type="match status" value="1"/>
</dbReference>
<comment type="caution">
    <text evidence="1">The sequence shown here is derived from an EMBL/GenBank/DDBJ whole genome shotgun (WGS) entry which is preliminary data.</text>
</comment>
<dbReference type="InterPro" id="IPR051082">
    <property type="entry name" value="Pentapeptide-BTB/POZ_domain"/>
</dbReference>
<dbReference type="PANTHER" id="PTHR14136:SF17">
    <property type="entry name" value="BTB_POZ DOMAIN-CONTAINING PROTEIN KCTD9"/>
    <property type="match status" value="1"/>
</dbReference>
<sequence>MSMNNILLTSNTFLKKILFWVHPIQQKFNFTRYQSPKQRLRIAIEKLADNTIETNLAVIDDLEQISHEYQQYQWLTIDILTAFVRANSPCMPQEKITSNSTGKIRIDIQLALTVIARRNTNKDLENEQIDLSHTDMRGVNLKGANLEQTNLYQVNLSGANLRKANLAGAILSAANLEGADLTGANLKGAILSAANLKGANFSGTSLHQANLYLASLYEAILDGVILNGANLREAKFSQ</sequence>
<dbReference type="InterPro" id="IPR001646">
    <property type="entry name" value="5peptide_repeat"/>
</dbReference>
<dbReference type="PANTHER" id="PTHR14136">
    <property type="entry name" value="BTB_POZ DOMAIN-CONTAINING PROTEIN KCTD9"/>
    <property type="match status" value="1"/>
</dbReference>
<organism evidence="1 2">
    <name type="scientific">Nostoc flagelliforme FACHB-838</name>
    <dbReference type="NCBI Taxonomy" id="2692904"/>
    <lineage>
        <taxon>Bacteria</taxon>
        <taxon>Bacillati</taxon>
        <taxon>Cyanobacteriota</taxon>
        <taxon>Cyanophyceae</taxon>
        <taxon>Nostocales</taxon>
        <taxon>Nostocaceae</taxon>
        <taxon>Nostoc</taxon>
    </lineage>
</organism>
<evidence type="ECO:0000313" key="2">
    <source>
        <dbReference type="Proteomes" id="UP000623440"/>
    </source>
</evidence>